<evidence type="ECO:0000313" key="3">
    <source>
        <dbReference type="Proteomes" id="UP000708208"/>
    </source>
</evidence>
<gene>
    <name evidence="2" type="ORF">AFUS01_LOCUS47375</name>
</gene>
<accession>A0A8J2LM10</accession>
<protein>
    <recommendedName>
        <fullName evidence="1">ZW10 C-terminal helical domain-containing protein</fullName>
    </recommendedName>
</protein>
<dbReference type="EMBL" id="CAJVCH010571740">
    <property type="protein sequence ID" value="CAG7838398.1"/>
    <property type="molecule type" value="Genomic_DNA"/>
</dbReference>
<evidence type="ECO:0000259" key="1">
    <source>
        <dbReference type="Pfam" id="PF22766"/>
    </source>
</evidence>
<evidence type="ECO:0000313" key="2">
    <source>
        <dbReference type="EMBL" id="CAG7838398.1"/>
    </source>
</evidence>
<dbReference type="Proteomes" id="UP000708208">
    <property type="component" value="Unassembled WGS sequence"/>
</dbReference>
<reference evidence="2" key="1">
    <citation type="submission" date="2021-06" db="EMBL/GenBank/DDBJ databases">
        <authorList>
            <person name="Hodson N. C."/>
            <person name="Mongue J. A."/>
            <person name="Jaron S. K."/>
        </authorList>
    </citation>
    <scope>NUCLEOTIDE SEQUENCE</scope>
</reference>
<organism evidence="2 3">
    <name type="scientific">Allacma fusca</name>
    <dbReference type="NCBI Taxonomy" id="39272"/>
    <lineage>
        <taxon>Eukaryota</taxon>
        <taxon>Metazoa</taxon>
        <taxon>Ecdysozoa</taxon>
        <taxon>Arthropoda</taxon>
        <taxon>Hexapoda</taxon>
        <taxon>Collembola</taxon>
        <taxon>Symphypleona</taxon>
        <taxon>Sminthuridae</taxon>
        <taxon>Allacma</taxon>
    </lineage>
</organism>
<name>A0A8J2LM10_9HEXA</name>
<dbReference type="GO" id="GO:0006888">
    <property type="term" value="P:endoplasmic reticulum to Golgi vesicle-mediated transport"/>
    <property type="evidence" value="ECO:0007669"/>
    <property type="project" value="TreeGrafter"/>
</dbReference>
<proteinExistence type="predicted"/>
<dbReference type="InterPro" id="IPR055148">
    <property type="entry name" value="ZW10_C_2"/>
</dbReference>
<feature type="domain" description="ZW10 C-terminal helical" evidence="1">
    <location>
        <begin position="607"/>
        <end position="750"/>
    </location>
</feature>
<comment type="caution">
    <text evidence="2">The sequence shown here is derived from an EMBL/GenBank/DDBJ whole genome shotgun (WGS) entry which is preliminary data.</text>
</comment>
<dbReference type="GO" id="GO:1990423">
    <property type="term" value="C:RZZ complex"/>
    <property type="evidence" value="ECO:0007669"/>
    <property type="project" value="TreeGrafter"/>
</dbReference>
<dbReference type="Pfam" id="PF22766">
    <property type="entry name" value="ZW10_C2"/>
    <property type="match status" value="1"/>
</dbReference>
<sequence length="751" mass="85492">MTSILGEVLKAKASTSLDEFQDTINKVEGKMVTMKTELVESMHSCFALSEADIDRITSWSMEVNSIRDQANNLLNSFENERETFASTSNEIEDVDEQLQRCAKDSEVLRTIVSIVDDYEQADENTNELEASVKLSRAVYKLKYLMAEFPSPEDLKWLDQLTKTLKKQISDVIVRVQKDWNDKFQFKRNQLVIDHYGCNVVTAVETLKNLDSLEKVWNRFVNQLWSEILSKVCCPEYQVRIKWPVNSERPSLIINGLTMSPDCDEVPERDVSVASTVRLPKGPEMSTMCIDRDSTQASTASQGKSRCYILVEKLETRLKKVSQVFDNIVNILEIFAILFKEQPSLMTSMASELGPRLCTSLSSKCLKFLILHNSDGNFDTVRQDIEDLTQFLEKLDKLGFKIPQGPEYAALLEFAHNFETLFYEQLRQDICTKSRNYIRADVHKTVRYTPPIPSPTMLSHPRDLIKSPFTLQQSMEISASIYEMVKMLQYHLAAYPEDDILPDHAFNIYLAIVSIPKNESDSSDLVPLQAAIIHNNCWYLSHYAMSFKVCEHHVPLLRTKADQAISFLLRSIRSKLNGMISNAMNGLDAKVDSKIDCSLDFLLISEELIRLDLIFKGVLPTYAWKTSLALLVDHTVNEMVSKVLQWDDISANTATELAAAFIKFAVETSHLFKGDATAVREIDALTSKAVKKWQRFRLLTFVLTASMSEIKDKWVQGHGPLAIEFAAEEVRKLVRALFQNTDRRAAFLASIK</sequence>
<dbReference type="PANTHER" id="PTHR12205:SF0">
    <property type="entry name" value="CENTROMERE_KINETOCHORE PROTEIN ZW10 HOMOLOG"/>
    <property type="match status" value="1"/>
</dbReference>
<dbReference type="GO" id="GO:0005737">
    <property type="term" value="C:cytoplasm"/>
    <property type="evidence" value="ECO:0007669"/>
    <property type="project" value="GOC"/>
</dbReference>
<dbReference type="OrthoDB" id="534815at2759"/>
<dbReference type="PANTHER" id="PTHR12205">
    <property type="entry name" value="CENTROMERE/KINETOCHORE PROTEIN ZW10"/>
    <property type="match status" value="1"/>
</dbReference>
<dbReference type="AlphaFoldDB" id="A0A8J2LM10"/>
<dbReference type="GO" id="GO:0007094">
    <property type="term" value="P:mitotic spindle assembly checkpoint signaling"/>
    <property type="evidence" value="ECO:0007669"/>
    <property type="project" value="TreeGrafter"/>
</dbReference>
<keyword evidence="3" id="KW-1185">Reference proteome</keyword>